<evidence type="ECO:0000256" key="1">
    <source>
        <dbReference type="SAM" id="MobiDB-lite"/>
    </source>
</evidence>
<protein>
    <submittedName>
        <fullName evidence="2">Uncharacterized protein</fullName>
    </submittedName>
</protein>
<evidence type="ECO:0000313" key="2">
    <source>
        <dbReference type="EMBL" id="SMY30326.1"/>
    </source>
</evidence>
<evidence type="ECO:0000313" key="3">
    <source>
        <dbReference type="Proteomes" id="UP000215453"/>
    </source>
</evidence>
<name>A0A1Y6M153_ZYMTR</name>
<gene>
    <name evidence="2" type="ORF">ZT1A5_G11777</name>
</gene>
<reference evidence="2 3" key="1">
    <citation type="submission" date="2016-10" db="EMBL/GenBank/DDBJ databases">
        <authorList>
            <person name="Varghese N."/>
        </authorList>
    </citation>
    <scope>NUCLEOTIDE SEQUENCE [LARGE SCALE GENOMIC DNA]</scope>
</reference>
<dbReference type="AlphaFoldDB" id="A0A1Y6M153"/>
<organism evidence="2 3">
    <name type="scientific">Zymoseptoria tritici ST99CH_1A5</name>
    <dbReference type="NCBI Taxonomy" id="1276529"/>
    <lineage>
        <taxon>Eukaryota</taxon>
        <taxon>Fungi</taxon>
        <taxon>Dikarya</taxon>
        <taxon>Ascomycota</taxon>
        <taxon>Pezizomycotina</taxon>
        <taxon>Dothideomycetes</taxon>
        <taxon>Dothideomycetidae</taxon>
        <taxon>Mycosphaerellales</taxon>
        <taxon>Mycosphaerellaceae</taxon>
        <taxon>Zymoseptoria</taxon>
    </lineage>
</organism>
<sequence length="108" mass="12098">MRAPDNIFKSLPLQDTSHWHHQCGSLRRLAQQDHQARTPPNMHTTKHDLDALTEDEAENGHRKVMAYLEAIGIEMKAIVCSIRQITGIEDRSGGARRSGSVRTSLNGQ</sequence>
<dbReference type="Proteomes" id="UP000215453">
    <property type="component" value="Chromosome 17"/>
</dbReference>
<dbReference type="EMBL" id="LT882692">
    <property type="protein sequence ID" value="SMY30326.1"/>
    <property type="molecule type" value="Genomic_DNA"/>
</dbReference>
<accession>A0A1Y6M153</accession>
<proteinExistence type="predicted"/>
<feature type="region of interest" description="Disordered" evidence="1">
    <location>
        <begin position="89"/>
        <end position="108"/>
    </location>
</feature>